<protein>
    <recommendedName>
        <fullName evidence="3">Meiotic recombination protein REC114</fullName>
    </recommendedName>
</protein>
<gene>
    <name evidence="1" type="ORF">TREES_T100018962</name>
</gene>
<proteinExistence type="predicted"/>
<reference evidence="2" key="2">
    <citation type="journal article" date="2013" name="Nat. Commun.">
        <title>Genome of the Chinese tree shrew.</title>
        <authorList>
            <person name="Fan Y."/>
            <person name="Huang Z.Y."/>
            <person name="Cao C.C."/>
            <person name="Chen C.S."/>
            <person name="Chen Y.X."/>
            <person name="Fan D.D."/>
            <person name="He J."/>
            <person name="Hou H.L."/>
            <person name="Hu L."/>
            <person name="Hu X.T."/>
            <person name="Jiang X.T."/>
            <person name="Lai R."/>
            <person name="Lang Y.S."/>
            <person name="Liang B."/>
            <person name="Liao S.G."/>
            <person name="Mu D."/>
            <person name="Ma Y.Y."/>
            <person name="Niu Y.Y."/>
            <person name="Sun X.Q."/>
            <person name="Xia J.Q."/>
            <person name="Xiao J."/>
            <person name="Xiong Z.Q."/>
            <person name="Xu L."/>
            <person name="Yang L."/>
            <person name="Zhang Y."/>
            <person name="Zhao W."/>
            <person name="Zhao X.D."/>
            <person name="Zheng Y.T."/>
            <person name="Zhou J.M."/>
            <person name="Zhu Y.B."/>
            <person name="Zhang G.J."/>
            <person name="Wang J."/>
            <person name="Yao Y.G."/>
        </authorList>
    </citation>
    <scope>NUCLEOTIDE SEQUENCE [LARGE SCALE GENOMIC DNA]</scope>
</reference>
<evidence type="ECO:0000313" key="2">
    <source>
        <dbReference type="Proteomes" id="UP000011518"/>
    </source>
</evidence>
<organism evidence="1 2">
    <name type="scientific">Tupaia chinensis</name>
    <name type="common">Chinese tree shrew</name>
    <name type="synonym">Tupaia belangeri chinensis</name>
    <dbReference type="NCBI Taxonomy" id="246437"/>
    <lineage>
        <taxon>Eukaryota</taxon>
        <taxon>Metazoa</taxon>
        <taxon>Chordata</taxon>
        <taxon>Craniata</taxon>
        <taxon>Vertebrata</taxon>
        <taxon>Euteleostomi</taxon>
        <taxon>Mammalia</taxon>
        <taxon>Eutheria</taxon>
        <taxon>Euarchontoglires</taxon>
        <taxon>Scandentia</taxon>
        <taxon>Tupaiidae</taxon>
        <taxon>Tupaia</taxon>
    </lineage>
</organism>
<evidence type="ECO:0008006" key="3">
    <source>
        <dbReference type="Google" id="ProtNLM"/>
    </source>
</evidence>
<name>L8Y4B1_TUPCH</name>
<reference evidence="2" key="1">
    <citation type="submission" date="2012-07" db="EMBL/GenBank/DDBJ databases">
        <title>Genome of the Chinese tree shrew, a rising model animal genetically related to primates.</title>
        <authorList>
            <person name="Zhang G."/>
            <person name="Fan Y."/>
            <person name="Yao Y."/>
            <person name="Huang Z."/>
        </authorList>
    </citation>
    <scope>NUCLEOTIDE SEQUENCE [LARGE SCALE GENOMIC DNA]</scope>
</reference>
<dbReference type="Proteomes" id="UP000011518">
    <property type="component" value="Unassembled WGS sequence"/>
</dbReference>
<dbReference type="EMBL" id="KB365490">
    <property type="protein sequence ID" value="ELV11283.1"/>
    <property type="molecule type" value="Genomic_DNA"/>
</dbReference>
<dbReference type="Pfam" id="PF15165">
    <property type="entry name" value="REC114-like"/>
    <property type="match status" value="1"/>
</dbReference>
<accession>L8Y4B1</accession>
<dbReference type="InterPro" id="IPR029168">
    <property type="entry name" value="REC114L"/>
</dbReference>
<evidence type="ECO:0000313" key="1">
    <source>
        <dbReference type="EMBL" id="ELV11283.1"/>
    </source>
</evidence>
<keyword evidence="2" id="KW-1185">Reference proteome</keyword>
<dbReference type="STRING" id="246437.L8Y4B1"/>
<dbReference type="PANTHER" id="PTHR34921:SF1">
    <property type="entry name" value="MEIOTIC RECOMBINATION PROTEIN REC114"/>
    <property type="match status" value="1"/>
</dbReference>
<dbReference type="eggNOG" id="ENOG502S157">
    <property type="taxonomic scope" value="Eukaryota"/>
</dbReference>
<sequence>MAEAAKAPARLGLLREAAQWPLKRYGRLLALGTGELPEPSLEAGEDPCKWKDQGRMFRVQFAGESQEQALGHCCSCAQSLAQYVDVGVCDGDTQALQLSPSSPTVAESPGKDRVQSGPLWPWCGSQQQLEQSVCEAGGAGTPEGRISVQQRAQSILASETLPPAYGQSVWDAEELGPFLRLCLMDQHFPAFVDDVEKELKKLTS</sequence>
<dbReference type="InParanoid" id="L8Y4B1"/>
<dbReference type="AlphaFoldDB" id="L8Y4B1"/>
<dbReference type="PANTHER" id="PTHR34921">
    <property type="entry name" value="MEIOTIC RECOMBINATION PROTEIN REC114"/>
    <property type="match status" value="1"/>
</dbReference>